<dbReference type="Pfam" id="PF23598">
    <property type="entry name" value="LRR_14"/>
    <property type="match status" value="1"/>
</dbReference>
<dbReference type="SMART" id="SM00369">
    <property type="entry name" value="LRR_TYP"/>
    <property type="match status" value="9"/>
</dbReference>
<feature type="compositionally biased region" description="Polar residues" evidence="3">
    <location>
        <begin position="448"/>
        <end position="457"/>
    </location>
</feature>
<dbReference type="SMART" id="SM00365">
    <property type="entry name" value="LRR_SD22"/>
    <property type="match status" value="5"/>
</dbReference>
<dbReference type="GO" id="GO:0016323">
    <property type="term" value="C:basolateral plasma membrane"/>
    <property type="evidence" value="ECO:0007669"/>
    <property type="project" value="TreeGrafter"/>
</dbReference>
<dbReference type="GO" id="GO:0098968">
    <property type="term" value="P:neurotransmitter receptor transport postsynaptic membrane to endosome"/>
    <property type="evidence" value="ECO:0007669"/>
    <property type="project" value="TreeGrafter"/>
</dbReference>
<protein>
    <submittedName>
        <fullName evidence="5">Leucine-rich repeat-containing protein 7</fullName>
    </submittedName>
</protein>
<dbReference type="InterPro" id="IPR055414">
    <property type="entry name" value="LRR_R13L4/SHOC2-like"/>
</dbReference>
<accession>A0A4U5UHD3</accession>
<evidence type="ECO:0000256" key="1">
    <source>
        <dbReference type="ARBA" id="ARBA00022614"/>
    </source>
</evidence>
<dbReference type="PROSITE" id="PS51450">
    <property type="entry name" value="LRR"/>
    <property type="match status" value="3"/>
</dbReference>
<dbReference type="PANTHER" id="PTHR23119:SF48">
    <property type="entry name" value="LEUCINE-RICH REPEAT-CONTAINING PROTEIN 7"/>
    <property type="match status" value="1"/>
</dbReference>
<keyword evidence="1" id="KW-0433">Leucine-rich repeat</keyword>
<evidence type="ECO:0000256" key="2">
    <source>
        <dbReference type="ARBA" id="ARBA00022737"/>
    </source>
</evidence>
<gene>
    <name evidence="5" type="ORF">D9C73_008188</name>
</gene>
<dbReference type="AlphaFoldDB" id="A0A4U5UHD3"/>
<dbReference type="Proteomes" id="UP000298787">
    <property type="component" value="Chromosome 8"/>
</dbReference>
<dbReference type="EMBL" id="CM014085">
    <property type="protein sequence ID" value="TKS74107.1"/>
    <property type="molecule type" value="Genomic_DNA"/>
</dbReference>
<dbReference type="InterPro" id="IPR032675">
    <property type="entry name" value="LRR_dom_sf"/>
</dbReference>
<dbReference type="InterPro" id="IPR050614">
    <property type="entry name" value="Synaptic_Scaffolding_LAP-MAGUK"/>
</dbReference>
<dbReference type="FunFam" id="3.80.10.10:FF:000843">
    <property type="entry name" value="Leucine-rich repeat-containing protein 7"/>
    <property type="match status" value="1"/>
</dbReference>
<feature type="domain" description="Disease resistance R13L4/SHOC-2-like LRR" evidence="4">
    <location>
        <begin position="194"/>
        <end position="275"/>
    </location>
</feature>
<evidence type="ECO:0000313" key="5">
    <source>
        <dbReference type="EMBL" id="TKS74107.1"/>
    </source>
</evidence>
<dbReference type="Pfam" id="PF13855">
    <property type="entry name" value="LRR_8"/>
    <property type="match status" value="2"/>
</dbReference>
<keyword evidence="2" id="KW-0677">Repeat</keyword>
<dbReference type="SUPFAM" id="SSF52058">
    <property type="entry name" value="L domain-like"/>
    <property type="match status" value="1"/>
</dbReference>
<evidence type="ECO:0000313" key="6">
    <source>
        <dbReference type="Proteomes" id="UP000298787"/>
    </source>
</evidence>
<proteinExistence type="predicted"/>
<dbReference type="STRING" id="240159.A0A4U5UHD3"/>
<dbReference type="GO" id="GO:0098887">
    <property type="term" value="P:neurotransmitter receptor transport, endosome to postsynaptic membrane"/>
    <property type="evidence" value="ECO:0007669"/>
    <property type="project" value="TreeGrafter"/>
</dbReference>
<dbReference type="GO" id="GO:0045197">
    <property type="term" value="P:establishment or maintenance of epithelial cell apical/basal polarity"/>
    <property type="evidence" value="ECO:0007669"/>
    <property type="project" value="TreeGrafter"/>
</dbReference>
<name>A0A4U5UHD3_COLLU</name>
<dbReference type="GO" id="GO:0098609">
    <property type="term" value="P:cell-cell adhesion"/>
    <property type="evidence" value="ECO:0007669"/>
    <property type="project" value="TreeGrafter"/>
</dbReference>
<dbReference type="PANTHER" id="PTHR23119">
    <property type="entry name" value="DISCS LARGE"/>
    <property type="match status" value="1"/>
</dbReference>
<dbReference type="InterPro" id="IPR001611">
    <property type="entry name" value="Leu-rich_rpt"/>
</dbReference>
<dbReference type="FunFam" id="3.80.10.10:FF:000061">
    <property type="entry name" value="leucine-rich repeat-containing protein 7 isoform X1"/>
    <property type="match status" value="1"/>
</dbReference>
<feature type="compositionally biased region" description="Polar residues" evidence="3">
    <location>
        <begin position="478"/>
        <end position="492"/>
    </location>
</feature>
<sequence>MDNYSTLQLQCLEMTTKRKLIGRLVPCRCFRGEEEVISVLDYSHCSLQQVPKEIFSFERTLEELYLDANQIEELPKQLFNCQALKKLSMPDNDLSNLPTTIASLVNLKELDISKNGIQEFPDNIKCCKGLSVVEASVNPITKLPDGFTQLLNLTQLFLNDAFLEYLPANFGRSIHRLTQLERLDLGSNEFSDVSLGKLRQLRYLDLAKNRIETLDTDISGCEALEDLLLSSNMLQHLPDTIGMLKKLTTLKVDDNQLTSLPNSIGSLSLLEELDCSCNELESLPPTIGYLHSLRTFAADENFLTELPREIGNCKNVTVMSLRSNKLEFLPDEIGQMTKLRVLNLSDNSICNENADRLSGPNSMTDYQSDSDSFNPTLWEEQRQQRMTVAFDFEDKKEEEDSSGKVKDSMGGSPNDIRISDMRPTLVEPPLYKPKTPSQQAAMLDNDQEGVSGSNQWAPYSLGRRDVPPDNLMKKSAHSHNPSHQSHNTHMIVTSSSSSSSTTPHRVVGQQGYDGMMNKGGQYQPGMTLSVVPSGGPGQYQVNMPQATNPQYHGNQGMVHSNQVVMTHTNPRPQSARCLLQTKGQKSTDGFQEQLCVRIEKNPGLGFSISGGISGQGNPFKPSDMVRPDLACQPITASPALPQSCLGNCCRYCSVSSICPYVWEHTDIYLPIAGPKANTSAKCTIGNISALLSTGGQGPDRRLDGPQEDSKT</sequence>
<dbReference type="Gene3D" id="3.80.10.10">
    <property type="entry name" value="Ribonuclease Inhibitor"/>
    <property type="match status" value="2"/>
</dbReference>
<evidence type="ECO:0000259" key="4">
    <source>
        <dbReference type="Pfam" id="PF23598"/>
    </source>
</evidence>
<dbReference type="SMART" id="SM00364">
    <property type="entry name" value="LRR_BAC"/>
    <property type="match status" value="7"/>
</dbReference>
<dbReference type="InterPro" id="IPR003591">
    <property type="entry name" value="Leu-rich_rpt_typical-subtyp"/>
</dbReference>
<feature type="compositionally biased region" description="Low complexity" evidence="3">
    <location>
        <begin position="493"/>
        <end position="502"/>
    </location>
</feature>
<dbReference type="GO" id="GO:0043113">
    <property type="term" value="P:receptor clustering"/>
    <property type="evidence" value="ECO:0007669"/>
    <property type="project" value="TreeGrafter"/>
</dbReference>
<dbReference type="GO" id="GO:0045211">
    <property type="term" value="C:postsynaptic membrane"/>
    <property type="evidence" value="ECO:0007669"/>
    <property type="project" value="TreeGrafter"/>
</dbReference>
<keyword evidence="6" id="KW-1185">Reference proteome</keyword>
<dbReference type="GO" id="GO:0005912">
    <property type="term" value="C:adherens junction"/>
    <property type="evidence" value="ECO:0007669"/>
    <property type="project" value="TreeGrafter"/>
</dbReference>
<evidence type="ECO:0000256" key="3">
    <source>
        <dbReference type="SAM" id="MobiDB-lite"/>
    </source>
</evidence>
<reference evidence="5 6" key="1">
    <citation type="submission" date="2019-01" db="EMBL/GenBank/DDBJ databases">
        <title>Genome Assembly of Collichthys lucidus.</title>
        <authorList>
            <person name="Cai M."/>
            <person name="Xiao S."/>
        </authorList>
    </citation>
    <scope>NUCLEOTIDE SEQUENCE [LARGE SCALE GENOMIC DNA]</scope>
    <source>
        <strain evidence="5">JT15FE1705JMU</strain>
        <tissue evidence="5">Muscle</tissue>
    </source>
</reference>
<organism evidence="5 6">
    <name type="scientific">Collichthys lucidus</name>
    <name type="common">Big head croaker</name>
    <name type="synonym">Sciaena lucida</name>
    <dbReference type="NCBI Taxonomy" id="240159"/>
    <lineage>
        <taxon>Eukaryota</taxon>
        <taxon>Metazoa</taxon>
        <taxon>Chordata</taxon>
        <taxon>Craniata</taxon>
        <taxon>Vertebrata</taxon>
        <taxon>Euteleostomi</taxon>
        <taxon>Actinopterygii</taxon>
        <taxon>Neopterygii</taxon>
        <taxon>Teleostei</taxon>
        <taxon>Neoteleostei</taxon>
        <taxon>Acanthomorphata</taxon>
        <taxon>Eupercaria</taxon>
        <taxon>Sciaenidae</taxon>
        <taxon>Collichthys</taxon>
    </lineage>
</organism>
<dbReference type="GO" id="GO:0014069">
    <property type="term" value="C:postsynaptic density"/>
    <property type="evidence" value="ECO:0007669"/>
    <property type="project" value="TreeGrafter"/>
</dbReference>
<dbReference type="GO" id="GO:0019901">
    <property type="term" value="F:protein kinase binding"/>
    <property type="evidence" value="ECO:0007669"/>
    <property type="project" value="TreeGrafter"/>
</dbReference>
<feature type="region of interest" description="Disordered" evidence="3">
    <location>
        <begin position="392"/>
        <end position="547"/>
    </location>
</feature>